<keyword evidence="4" id="KW-1185">Reference proteome</keyword>
<name>A0A0A3ITF5_9BACL</name>
<gene>
    <name evidence="3" type="ORF">CD33_01685</name>
</gene>
<dbReference type="NCBIfam" id="TIGR00730">
    <property type="entry name" value="Rossman fold protein, TIGR00730 family"/>
    <property type="match status" value="1"/>
</dbReference>
<dbReference type="Gene3D" id="3.40.50.450">
    <property type="match status" value="1"/>
</dbReference>
<protein>
    <recommendedName>
        <fullName evidence="2">Cytokinin riboside 5'-monophosphate phosphoribohydrolase</fullName>
        <ecNumber evidence="2">3.2.2.n1</ecNumber>
    </recommendedName>
</protein>
<comment type="similarity">
    <text evidence="1 2">Belongs to the LOG family.</text>
</comment>
<proteinExistence type="inferred from homology"/>
<reference evidence="3 4" key="1">
    <citation type="submission" date="2014-02" db="EMBL/GenBank/DDBJ databases">
        <title>Draft genome sequence of Lysinibacillus sinduriensis JCM 15800.</title>
        <authorList>
            <person name="Zhang F."/>
            <person name="Wang G."/>
            <person name="Zhang L."/>
        </authorList>
    </citation>
    <scope>NUCLEOTIDE SEQUENCE [LARGE SCALE GENOMIC DNA]</scope>
    <source>
        <strain evidence="3 4">JCM 15800</strain>
    </source>
</reference>
<dbReference type="InterPro" id="IPR031100">
    <property type="entry name" value="LOG_fam"/>
</dbReference>
<dbReference type="SUPFAM" id="SSF102405">
    <property type="entry name" value="MCP/YpsA-like"/>
    <property type="match status" value="1"/>
</dbReference>
<organism evidence="3 4">
    <name type="scientific">Ureibacillus sinduriensis BLB-1 = JCM 15800</name>
    <dbReference type="NCBI Taxonomy" id="1384057"/>
    <lineage>
        <taxon>Bacteria</taxon>
        <taxon>Bacillati</taxon>
        <taxon>Bacillota</taxon>
        <taxon>Bacilli</taxon>
        <taxon>Bacillales</taxon>
        <taxon>Caryophanaceae</taxon>
        <taxon>Ureibacillus</taxon>
    </lineage>
</organism>
<dbReference type="PANTHER" id="PTHR31223:SF70">
    <property type="entry name" value="LOG FAMILY PROTEIN YJL055W"/>
    <property type="match status" value="1"/>
</dbReference>
<dbReference type="eggNOG" id="COG1611">
    <property type="taxonomic scope" value="Bacteria"/>
</dbReference>
<dbReference type="RefSeq" id="WP_036197515.1">
    <property type="nucleotide sequence ID" value="NZ_AVCY01000023.1"/>
</dbReference>
<sequence>MNVAIYCGSQTGKKTIYIEKAKELGVTLAKSNMGIVYGGSNIGLMGAVADAALAHGGSVIGIMPEHLQQREIAHLHLTEIHFVESMHVRKKKMIDLSDAYIALPGGCGTLDEYFEAFTWAQIGLHHNPVILYNIDGFYDALIMHFDKMMEEGFIKEEQRGILKIASTADEILTLLRHQQNTLLKKGS</sequence>
<dbReference type="EMBL" id="JPVO01000033">
    <property type="protein sequence ID" value="KGR78107.1"/>
    <property type="molecule type" value="Genomic_DNA"/>
</dbReference>
<dbReference type="InterPro" id="IPR005269">
    <property type="entry name" value="LOG"/>
</dbReference>
<dbReference type="PANTHER" id="PTHR31223">
    <property type="entry name" value="LOG FAMILY PROTEIN YJL055W"/>
    <property type="match status" value="1"/>
</dbReference>
<dbReference type="Pfam" id="PF03641">
    <property type="entry name" value="Lysine_decarbox"/>
    <property type="match status" value="1"/>
</dbReference>
<comment type="caution">
    <text evidence="3">The sequence shown here is derived from an EMBL/GenBank/DDBJ whole genome shotgun (WGS) entry which is preliminary data.</text>
</comment>
<dbReference type="AlphaFoldDB" id="A0A0A3ITF5"/>
<accession>A0A0A3ITF5</accession>
<evidence type="ECO:0000313" key="4">
    <source>
        <dbReference type="Proteomes" id="UP000030408"/>
    </source>
</evidence>
<dbReference type="GO" id="GO:0005829">
    <property type="term" value="C:cytosol"/>
    <property type="evidence" value="ECO:0007669"/>
    <property type="project" value="TreeGrafter"/>
</dbReference>
<dbReference type="Proteomes" id="UP000030408">
    <property type="component" value="Unassembled WGS sequence"/>
</dbReference>
<dbReference type="EC" id="3.2.2.n1" evidence="2"/>
<dbReference type="GO" id="GO:0016799">
    <property type="term" value="F:hydrolase activity, hydrolyzing N-glycosyl compounds"/>
    <property type="evidence" value="ECO:0007669"/>
    <property type="project" value="TreeGrafter"/>
</dbReference>
<keyword evidence="2" id="KW-0378">Hydrolase</keyword>
<dbReference type="GO" id="GO:0009691">
    <property type="term" value="P:cytokinin biosynthetic process"/>
    <property type="evidence" value="ECO:0007669"/>
    <property type="project" value="UniProtKB-UniRule"/>
</dbReference>
<evidence type="ECO:0000256" key="2">
    <source>
        <dbReference type="RuleBase" id="RU363015"/>
    </source>
</evidence>
<evidence type="ECO:0000256" key="1">
    <source>
        <dbReference type="ARBA" id="ARBA00006763"/>
    </source>
</evidence>
<keyword evidence="2" id="KW-0203">Cytokinin biosynthesis</keyword>
<evidence type="ECO:0000313" key="3">
    <source>
        <dbReference type="EMBL" id="KGR78107.1"/>
    </source>
</evidence>
<dbReference type="STRING" id="1384057.CD33_01685"/>